<proteinExistence type="predicted"/>
<gene>
    <name evidence="3" type="ORF">ABIE13_004459</name>
</gene>
<evidence type="ECO:0000256" key="1">
    <source>
        <dbReference type="SAM" id="MobiDB-lite"/>
    </source>
</evidence>
<dbReference type="EMBL" id="JBEPSH010000009">
    <property type="protein sequence ID" value="MET4579331.1"/>
    <property type="molecule type" value="Genomic_DNA"/>
</dbReference>
<keyword evidence="2" id="KW-0812">Transmembrane</keyword>
<name>A0ABV2QE67_9BURK</name>
<protein>
    <submittedName>
        <fullName evidence="3">Uncharacterized protein</fullName>
    </submittedName>
</protein>
<feature type="region of interest" description="Disordered" evidence="1">
    <location>
        <begin position="34"/>
        <end position="67"/>
    </location>
</feature>
<sequence length="144" mass="15321">MSSQLIDHTPPNGDFARYIDKLMREAEIAQQSTVAVPAKTAGSASPRTAVPAQPRPPGATSAVATRSEGPPELVDLVNKVFKRSSLPKEGKSAGAWWPWVAMALVVFGVIFPVAIGTVAVIAFVVWRALKKLSGTRGARVGRKF</sequence>
<reference evidence="3 4" key="1">
    <citation type="submission" date="2024-06" db="EMBL/GenBank/DDBJ databases">
        <title>Sorghum-associated microbial communities from plants grown in Nebraska, USA.</title>
        <authorList>
            <person name="Schachtman D."/>
        </authorList>
    </citation>
    <scope>NUCLEOTIDE SEQUENCE [LARGE SCALE GENOMIC DNA]</scope>
    <source>
        <strain evidence="3 4">2709</strain>
    </source>
</reference>
<comment type="caution">
    <text evidence="3">The sequence shown here is derived from an EMBL/GenBank/DDBJ whole genome shotgun (WGS) entry which is preliminary data.</text>
</comment>
<evidence type="ECO:0000313" key="3">
    <source>
        <dbReference type="EMBL" id="MET4579331.1"/>
    </source>
</evidence>
<keyword evidence="2" id="KW-1133">Transmembrane helix</keyword>
<evidence type="ECO:0000313" key="4">
    <source>
        <dbReference type="Proteomes" id="UP001549320"/>
    </source>
</evidence>
<dbReference type="RefSeq" id="WP_354447332.1">
    <property type="nucleotide sequence ID" value="NZ_JBEPSH010000009.1"/>
</dbReference>
<keyword evidence="2" id="KW-0472">Membrane</keyword>
<feature type="transmembrane region" description="Helical" evidence="2">
    <location>
        <begin position="96"/>
        <end position="126"/>
    </location>
</feature>
<keyword evidence="4" id="KW-1185">Reference proteome</keyword>
<evidence type="ECO:0000256" key="2">
    <source>
        <dbReference type="SAM" id="Phobius"/>
    </source>
</evidence>
<accession>A0ABV2QE67</accession>
<dbReference type="Proteomes" id="UP001549320">
    <property type="component" value="Unassembled WGS sequence"/>
</dbReference>
<organism evidence="3 4">
    <name type="scientific">Ottowia thiooxydans</name>
    <dbReference type="NCBI Taxonomy" id="219182"/>
    <lineage>
        <taxon>Bacteria</taxon>
        <taxon>Pseudomonadati</taxon>
        <taxon>Pseudomonadota</taxon>
        <taxon>Betaproteobacteria</taxon>
        <taxon>Burkholderiales</taxon>
        <taxon>Comamonadaceae</taxon>
        <taxon>Ottowia</taxon>
    </lineage>
</organism>